<dbReference type="Proteomes" id="UP000176424">
    <property type="component" value="Unassembled WGS sequence"/>
</dbReference>
<accession>A0A1F4ZU96</accession>
<protein>
    <submittedName>
        <fullName evidence="1">Uncharacterized protein</fullName>
    </submittedName>
</protein>
<dbReference type="STRING" id="1797263.A2397_01055"/>
<name>A0A1F4ZU96_9BACT</name>
<dbReference type="AlphaFoldDB" id="A0A1F4ZU96"/>
<evidence type="ECO:0000313" key="2">
    <source>
        <dbReference type="Proteomes" id="UP000176424"/>
    </source>
</evidence>
<evidence type="ECO:0000313" key="1">
    <source>
        <dbReference type="EMBL" id="OGD10013.1"/>
    </source>
</evidence>
<gene>
    <name evidence="1" type="ORF">A2397_01055</name>
</gene>
<proteinExistence type="predicted"/>
<organism evidence="1 2">
    <name type="scientific">Candidatus Amesbacteria bacterium RIFOXYB1_FULL_44_23</name>
    <dbReference type="NCBI Taxonomy" id="1797263"/>
    <lineage>
        <taxon>Bacteria</taxon>
        <taxon>Candidatus Amesiibacteriota</taxon>
    </lineage>
</organism>
<reference evidence="1 2" key="1">
    <citation type="journal article" date="2016" name="Nat. Commun.">
        <title>Thousands of microbial genomes shed light on interconnected biogeochemical processes in an aquifer system.</title>
        <authorList>
            <person name="Anantharaman K."/>
            <person name="Brown C.T."/>
            <person name="Hug L.A."/>
            <person name="Sharon I."/>
            <person name="Castelle C.J."/>
            <person name="Probst A.J."/>
            <person name="Thomas B.C."/>
            <person name="Singh A."/>
            <person name="Wilkins M.J."/>
            <person name="Karaoz U."/>
            <person name="Brodie E.L."/>
            <person name="Williams K.H."/>
            <person name="Hubbard S.S."/>
            <person name="Banfield J.F."/>
        </authorList>
    </citation>
    <scope>NUCLEOTIDE SEQUENCE [LARGE SCALE GENOMIC DNA]</scope>
</reference>
<dbReference type="EMBL" id="MEXR01000016">
    <property type="protein sequence ID" value="OGD10013.1"/>
    <property type="molecule type" value="Genomic_DNA"/>
</dbReference>
<comment type="caution">
    <text evidence="1">The sequence shown here is derived from an EMBL/GenBank/DDBJ whole genome shotgun (WGS) entry which is preliminary data.</text>
</comment>
<sequence>MKFPWDENIWFSPAYGVNYFSQIRLREGISSVTNNKYKKEREAWIMGMALFGINKLTEKNWWLQVPNEDPPDMLCMWTDIRKPHNVMNWREVEIMQITRHNSGTIREEVMKKLANKVYPKEYSLLIYLQRDEEIRDLKNLSEEIVKIEPKVADVWVLGHTHPVEDNYILFSLYPNFERVDFNLIEEAKKLIPGNYIKMSKSFTDTEMIRITSTEEYEFVPNVK</sequence>